<dbReference type="PANTHER" id="PTHR35689">
    <property type="entry name" value="EARLY ENDOSOME ANTIGEN"/>
    <property type="match status" value="1"/>
</dbReference>
<accession>A0AAX6HHZ4</accession>
<sequence>MDHLHQEKEDYIKQSIDRSLGLAIPTTSLQLKLQNSEDDRHRLQDVVFLLQARLGQSQKRIDQYRAEAIMNAQGLKKCVEEKEAIVAEYADLRAHCSRLEKECARHQRDLDRVMESLDEMAKENEELQARQQDESVITALAAEVDSLKKDKENLRINLLRAEEEVKVLFEENRLLDEKNKRLVKQLNKERRQQSESKTSSSKSSAKGKRKSSLGDNSPTRQAIDYNGSCSPRQPLSPLHQNSPDSIRMHKKQLFAT</sequence>
<protein>
    <submittedName>
        <fullName evidence="2">Uncharacterized protein</fullName>
    </submittedName>
</protein>
<gene>
    <name evidence="2" type="ORF">M6B38_309835</name>
</gene>
<feature type="compositionally biased region" description="Polar residues" evidence="1">
    <location>
        <begin position="227"/>
        <end position="244"/>
    </location>
</feature>
<name>A0AAX6HHZ4_IRIPA</name>
<reference evidence="2" key="2">
    <citation type="submission" date="2023-04" db="EMBL/GenBank/DDBJ databases">
        <authorList>
            <person name="Bruccoleri R.E."/>
            <person name="Oakeley E.J."/>
            <person name="Faust A.-M."/>
            <person name="Dessus-Babus S."/>
            <person name="Altorfer M."/>
            <person name="Burckhardt D."/>
            <person name="Oertli M."/>
            <person name="Naumann U."/>
            <person name="Petersen F."/>
            <person name="Wong J."/>
        </authorList>
    </citation>
    <scope>NUCLEOTIDE SEQUENCE</scope>
    <source>
        <strain evidence="2">GSM-AAB239-AS_SAM_17_03QT</strain>
        <tissue evidence="2">Leaf</tissue>
    </source>
</reference>
<proteinExistence type="predicted"/>
<dbReference type="AlphaFoldDB" id="A0AAX6HHZ4"/>
<feature type="region of interest" description="Disordered" evidence="1">
    <location>
        <begin position="186"/>
        <end position="256"/>
    </location>
</feature>
<keyword evidence="3" id="KW-1185">Reference proteome</keyword>
<reference evidence="2" key="1">
    <citation type="journal article" date="2023" name="GigaByte">
        <title>Genome assembly of the bearded iris, Iris pallida Lam.</title>
        <authorList>
            <person name="Bruccoleri R.E."/>
            <person name="Oakeley E.J."/>
            <person name="Faust A.M.E."/>
            <person name="Altorfer M."/>
            <person name="Dessus-Babus S."/>
            <person name="Burckhardt D."/>
            <person name="Oertli M."/>
            <person name="Naumann U."/>
            <person name="Petersen F."/>
            <person name="Wong J."/>
        </authorList>
    </citation>
    <scope>NUCLEOTIDE SEQUENCE</scope>
    <source>
        <strain evidence="2">GSM-AAB239-AS_SAM_17_03QT</strain>
    </source>
</reference>
<organism evidence="2 3">
    <name type="scientific">Iris pallida</name>
    <name type="common">Sweet iris</name>
    <dbReference type="NCBI Taxonomy" id="29817"/>
    <lineage>
        <taxon>Eukaryota</taxon>
        <taxon>Viridiplantae</taxon>
        <taxon>Streptophyta</taxon>
        <taxon>Embryophyta</taxon>
        <taxon>Tracheophyta</taxon>
        <taxon>Spermatophyta</taxon>
        <taxon>Magnoliopsida</taxon>
        <taxon>Liliopsida</taxon>
        <taxon>Asparagales</taxon>
        <taxon>Iridaceae</taxon>
        <taxon>Iridoideae</taxon>
        <taxon>Irideae</taxon>
        <taxon>Iris</taxon>
    </lineage>
</organism>
<evidence type="ECO:0000256" key="1">
    <source>
        <dbReference type="SAM" id="MobiDB-lite"/>
    </source>
</evidence>
<evidence type="ECO:0000313" key="2">
    <source>
        <dbReference type="EMBL" id="KAJ6840483.1"/>
    </source>
</evidence>
<feature type="compositionally biased region" description="Low complexity" evidence="1">
    <location>
        <begin position="195"/>
        <end position="204"/>
    </location>
</feature>
<evidence type="ECO:0000313" key="3">
    <source>
        <dbReference type="Proteomes" id="UP001140949"/>
    </source>
</evidence>
<dbReference type="Proteomes" id="UP001140949">
    <property type="component" value="Unassembled WGS sequence"/>
</dbReference>
<dbReference type="PANTHER" id="PTHR35689:SF1">
    <property type="entry name" value="EARLY ENDOSOME ANTIGEN"/>
    <property type="match status" value="1"/>
</dbReference>
<comment type="caution">
    <text evidence="2">The sequence shown here is derived from an EMBL/GenBank/DDBJ whole genome shotgun (WGS) entry which is preliminary data.</text>
</comment>
<dbReference type="EMBL" id="JANAVB010009398">
    <property type="protein sequence ID" value="KAJ6840483.1"/>
    <property type="molecule type" value="Genomic_DNA"/>
</dbReference>